<organism evidence="2 3">
    <name type="scientific">Eschrichtius robustus</name>
    <name type="common">California gray whale</name>
    <name type="synonym">Eschrichtius gibbosus</name>
    <dbReference type="NCBI Taxonomy" id="9764"/>
    <lineage>
        <taxon>Eukaryota</taxon>
        <taxon>Metazoa</taxon>
        <taxon>Chordata</taxon>
        <taxon>Craniata</taxon>
        <taxon>Vertebrata</taxon>
        <taxon>Euteleostomi</taxon>
        <taxon>Mammalia</taxon>
        <taxon>Eutheria</taxon>
        <taxon>Laurasiatheria</taxon>
        <taxon>Artiodactyla</taxon>
        <taxon>Whippomorpha</taxon>
        <taxon>Cetacea</taxon>
        <taxon>Mysticeti</taxon>
        <taxon>Eschrichtiidae</taxon>
        <taxon>Eschrichtius</taxon>
    </lineage>
</organism>
<comment type="caution">
    <text evidence="2">The sequence shown here is derived from an EMBL/GenBank/DDBJ whole genome shotgun (WGS) entry which is preliminary data.</text>
</comment>
<evidence type="ECO:0000256" key="1">
    <source>
        <dbReference type="SAM" id="MobiDB-lite"/>
    </source>
</evidence>
<sequence>MWLFLGFPGGAVVENLPANAGDTGSSPGLGRSHMPRSNWAREPQLLSLRVWSLCSATREAAIKRPERLGVTAGDVKDDAAPGRTALILPSCRSYASPPARFRDDALNHPAQRQKHKAPEARFGVSVGRRPSRTQRALGGGLAQEGVLGGLTLGTCLVVQWLRIHLPMQGTRVRALVREDPTCRGATKPVRHNY</sequence>
<feature type="region of interest" description="Disordered" evidence="1">
    <location>
        <begin position="108"/>
        <end position="129"/>
    </location>
</feature>
<keyword evidence="3" id="KW-1185">Reference proteome</keyword>
<evidence type="ECO:0000313" key="2">
    <source>
        <dbReference type="EMBL" id="KAJ8792876.1"/>
    </source>
</evidence>
<protein>
    <submittedName>
        <fullName evidence="2">Uncharacterized protein</fullName>
    </submittedName>
</protein>
<dbReference type="EMBL" id="JAIQCJ010001063">
    <property type="protein sequence ID" value="KAJ8792876.1"/>
    <property type="molecule type" value="Genomic_DNA"/>
</dbReference>
<evidence type="ECO:0000313" key="3">
    <source>
        <dbReference type="Proteomes" id="UP001159641"/>
    </source>
</evidence>
<dbReference type="AlphaFoldDB" id="A0AB34HPB8"/>
<gene>
    <name evidence="2" type="ORF">J1605_019435</name>
</gene>
<reference evidence="2 3" key="1">
    <citation type="submission" date="2022-11" db="EMBL/GenBank/DDBJ databases">
        <title>Whole genome sequence of Eschrichtius robustus ER-17-0199.</title>
        <authorList>
            <person name="Bruniche-Olsen A."/>
            <person name="Black A.N."/>
            <person name="Fields C.J."/>
            <person name="Walden K."/>
            <person name="Dewoody J.A."/>
        </authorList>
    </citation>
    <scope>NUCLEOTIDE SEQUENCE [LARGE SCALE GENOMIC DNA]</scope>
    <source>
        <strain evidence="2">ER-17-0199</strain>
        <tissue evidence="2">Blubber</tissue>
    </source>
</reference>
<proteinExistence type="predicted"/>
<name>A0AB34HPB8_ESCRO</name>
<dbReference type="Proteomes" id="UP001159641">
    <property type="component" value="Unassembled WGS sequence"/>
</dbReference>
<accession>A0AB34HPB8</accession>